<evidence type="ECO:0000313" key="2">
    <source>
        <dbReference type="Proteomes" id="UP000029409"/>
    </source>
</evidence>
<accession>A0A089J179</accession>
<dbReference type="EMBL" id="CP009288">
    <property type="protein sequence ID" value="AIQ14929.1"/>
    <property type="molecule type" value="Genomic_DNA"/>
</dbReference>
<dbReference type="eggNOG" id="ENOG503294Y">
    <property type="taxonomic scope" value="Bacteria"/>
</dbReference>
<proteinExistence type="predicted"/>
<keyword evidence="2" id="KW-1185">Reference proteome</keyword>
<protein>
    <submittedName>
        <fullName evidence="1">Uncharacterized protein</fullName>
    </submittedName>
</protein>
<dbReference type="KEGG" id="pdu:PDUR_25895"/>
<organism evidence="1 2">
    <name type="scientific">Paenibacillus durus</name>
    <name type="common">Paenibacillus azotofixans</name>
    <dbReference type="NCBI Taxonomy" id="44251"/>
    <lineage>
        <taxon>Bacteria</taxon>
        <taxon>Bacillati</taxon>
        <taxon>Bacillota</taxon>
        <taxon>Bacilli</taxon>
        <taxon>Bacillales</taxon>
        <taxon>Paenibacillaceae</taxon>
        <taxon>Paenibacillus</taxon>
    </lineage>
</organism>
<reference evidence="1 2" key="1">
    <citation type="submission" date="2014-08" db="EMBL/GenBank/DDBJ databases">
        <title>Comparative genomics of the Paenibacillus odorifer group.</title>
        <authorList>
            <person name="den Bakker H.C."/>
            <person name="Tsai Y.-C."/>
            <person name="Martin N."/>
            <person name="Korlach J."/>
            <person name="Wiedmann M."/>
        </authorList>
    </citation>
    <scope>NUCLEOTIDE SEQUENCE [LARGE SCALE GENOMIC DNA]</scope>
    <source>
        <strain evidence="1 2">DSM 1735</strain>
    </source>
</reference>
<name>A0A089J179_PAEDU</name>
<sequence>MVKVLGTNGVLYNKDGSVAWDYYLAWRKRDPLAFDKLANYGKGLTEDQKMVLRLTVGIMRHVDDGTLLLALGSNEQQVLAKGIMKKYGIKEGSKNIIKGTGIAKIGDSFGKAGTLVKNPGTKIDWSKVSSHALERMKERGVTKKMAKSWLKMVSLFLRTMEVSTYFSQRKAQQLLPTMEHL</sequence>
<dbReference type="Proteomes" id="UP000029409">
    <property type="component" value="Chromosome"/>
</dbReference>
<dbReference type="STRING" id="44251.PDUR_25895"/>
<dbReference type="AlphaFoldDB" id="A0A089J179"/>
<gene>
    <name evidence="1" type="ORF">PDUR_25895</name>
</gene>
<evidence type="ECO:0000313" key="1">
    <source>
        <dbReference type="EMBL" id="AIQ14929.1"/>
    </source>
</evidence>